<dbReference type="InterPro" id="IPR003423">
    <property type="entry name" value="OMP_efflux"/>
</dbReference>
<dbReference type="Proteomes" id="UP000028931">
    <property type="component" value="Chromosome"/>
</dbReference>
<dbReference type="PANTHER" id="PTHR30203">
    <property type="entry name" value="OUTER MEMBRANE CATION EFFLUX PROTEIN"/>
    <property type="match status" value="1"/>
</dbReference>
<name>A0A077FCC2_9PSED</name>
<dbReference type="Pfam" id="PF02321">
    <property type="entry name" value="OEP"/>
    <property type="match status" value="2"/>
</dbReference>
<dbReference type="AlphaFoldDB" id="A0A077FCC2"/>
<keyword evidence="5 9" id="KW-0472">Membrane</keyword>
<evidence type="ECO:0000256" key="4">
    <source>
        <dbReference type="ARBA" id="ARBA00022692"/>
    </source>
</evidence>
<evidence type="ECO:0000256" key="6">
    <source>
        <dbReference type="ARBA" id="ARBA00023139"/>
    </source>
</evidence>
<gene>
    <name evidence="10" type="ORF">PSAKL28_30980</name>
</gene>
<reference evidence="10 11" key="1">
    <citation type="submission" date="2014-07" db="EMBL/GenBank/DDBJ databases">
        <authorList>
            <person name="Lee K."/>
            <person name="Lim J.Y."/>
            <person name="Hwang I."/>
        </authorList>
    </citation>
    <scope>NUCLEOTIDE SEQUENCE [LARGE SCALE GENOMIC DNA]</scope>
    <source>
        <strain evidence="10 11">KL28</strain>
    </source>
</reference>
<keyword evidence="7" id="KW-0998">Cell outer membrane</keyword>
<dbReference type="OrthoDB" id="9770517at2"/>
<accession>A0A077FCC2</accession>
<keyword evidence="3 9" id="KW-1134">Transmembrane beta strand</keyword>
<dbReference type="Gene3D" id="1.20.1600.10">
    <property type="entry name" value="Outer membrane efflux proteins (OEP)"/>
    <property type="match status" value="1"/>
</dbReference>
<evidence type="ECO:0000313" key="11">
    <source>
        <dbReference type="Proteomes" id="UP000028931"/>
    </source>
</evidence>
<dbReference type="EMBL" id="CP009048">
    <property type="protein sequence ID" value="AIL62275.1"/>
    <property type="molecule type" value="Genomic_DNA"/>
</dbReference>
<dbReference type="RefSeq" id="WP_038612162.1">
    <property type="nucleotide sequence ID" value="NZ_CP009048.1"/>
</dbReference>
<dbReference type="SUPFAM" id="SSF56954">
    <property type="entry name" value="Outer membrane efflux proteins (OEP)"/>
    <property type="match status" value="1"/>
</dbReference>
<evidence type="ECO:0000256" key="5">
    <source>
        <dbReference type="ARBA" id="ARBA00023136"/>
    </source>
</evidence>
<evidence type="ECO:0000256" key="8">
    <source>
        <dbReference type="ARBA" id="ARBA00023288"/>
    </source>
</evidence>
<proteinExistence type="inferred from homology"/>
<dbReference type="eggNOG" id="COG1538">
    <property type="taxonomic scope" value="Bacteria"/>
</dbReference>
<evidence type="ECO:0000256" key="7">
    <source>
        <dbReference type="ARBA" id="ARBA00023237"/>
    </source>
</evidence>
<keyword evidence="6 9" id="KW-0564">Palmitate</keyword>
<dbReference type="GO" id="GO:0015562">
    <property type="term" value="F:efflux transmembrane transporter activity"/>
    <property type="evidence" value="ECO:0007669"/>
    <property type="project" value="InterPro"/>
</dbReference>
<dbReference type="HOGENOM" id="CLU_012817_13_3_6"/>
<comment type="subcellular location">
    <subcellularLocation>
        <location evidence="1 9">Cell outer membrane</location>
        <topology evidence="1 9">Lipid-anchor</topology>
    </subcellularLocation>
</comment>
<dbReference type="InterPro" id="IPR010131">
    <property type="entry name" value="MdtP/NodT-like"/>
</dbReference>
<evidence type="ECO:0000256" key="9">
    <source>
        <dbReference type="RuleBase" id="RU362097"/>
    </source>
</evidence>
<evidence type="ECO:0000256" key="3">
    <source>
        <dbReference type="ARBA" id="ARBA00022452"/>
    </source>
</evidence>
<protein>
    <submittedName>
        <fullName evidence="10">Toluene efflux pump outer membrane protein TtgI</fullName>
    </submittedName>
</protein>
<dbReference type="Gene3D" id="2.20.200.10">
    <property type="entry name" value="Outer membrane efflux proteins (OEP)"/>
    <property type="match status" value="1"/>
</dbReference>
<comment type="similarity">
    <text evidence="2 9">Belongs to the outer membrane factor (OMF) (TC 1.B.17) family.</text>
</comment>
<dbReference type="KEGG" id="palk:PSAKL28_30980"/>
<organism evidence="10 11">
    <name type="scientific">Pseudomonas alkylphenolica</name>
    <dbReference type="NCBI Taxonomy" id="237609"/>
    <lineage>
        <taxon>Bacteria</taxon>
        <taxon>Pseudomonadati</taxon>
        <taxon>Pseudomonadota</taxon>
        <taxon>Gammaproteobacteria</taxon>
        <taxon>Pseudomonadales</taxon>
        <taxon>Pseudomonadaceae</taxon>
        <taxon>Pseudomonas</taxon>
    </lineage>
</organism>
<keyword evidence="8 9" id="KW-0449">Lipoprotein</keyword>
<sequence length="475" mass="52067">MKLRYLSIALGLTLPGCSLIPDYHRPEAPIQADWPAGPAYAKDQAQGGQEATLSWQTFFRDPAMRQLIGVALEHNRDLRQAALNVEAYRALHRIERSALFPTIDANADGTRQRVPDDLSTTGNTEIQSQYSATLGIAYEVDMFGRLRSLEHAALQQYLATAETQRAVQIALVGDVAIAYLTWRSDQAQLELASSTLDSYQYSLDLIRSSSEVGTASALDVRQARSLVETARVQKALYTRQVAQDVNALQLLLGTKLPGDLPARDTLEQPLATLSAGMPADLLLRRPDIRAAEHRLLAANADIGAARAAFFPSISLTAAAGTASRDLDGLFEGGSGVWSFMPQINLPIFTAGRLSANLDYRKVVKDINVAQYEKSIQDAFREVADGLAAHGTFGEQLQAQHDLVDNNQEYYKLANQRYDEGVDNYLVVLDAQRELFAAQQQLLKDHLSQLSSEVSLFKALGGGWDAQPSRPLVSLK</sequence>
<evidence type="ECO:0000256" key="2">
    <source>
        <dbReference type="ARBA" id="ARBA00007613"/>
    </source>
</evidence>
<dbReference type="NCBIfam" id="TIGR01845">
    <property type="entry name" value="outer_NodT"/>
    <property type="match status" value="1"/>
</dbReference>
<dbReference type="GO" id="GO:0009279">
    <property type="term" value="C:cell outer membrane"/>
    <property type="evidence" value="ECO:0007669"/>
    <property type="project" value="UniProtKB-SubCell"/>
</dbReference>
<evidence type="ECO:0000313" key="10">
    <source>
        <dbReference type="EMBL" id="AIL62275.1"/>
    </source>
</evidence>
<evidence type="ECO:0000256" key="1">
    <source>
        <dbReference type="ARBA" id="ARBA00004459"/>
    </source>
</evidence>
<keyword evidence="4 9" id="KW-0812">Transmembrane</keyword>
<dbReference type="PANTHER" id="PTHR30203:SF32">
    <property type="entry name" value="CATION EFFLUX SYSTEM PROTEIN CUSC"/>
    <property type="match status" value="1"/>
</dbReference>